<dbReference type="InterPro" id="IPR011047">
    <property type="entry name" value="Quinoprotein_ADH-like_sf"/>
</dbReference>
<dbReference type="PANTHER" id="PTHR43289">
    <property type="entry name" value="MITOGEN-ACTIVATED PROTEIN KINASE KINASE KINASE 20-RELATED"/>
    <property type="match status" value="1"/>
</dbReference>
<dbReference type="InterPro" id="IPR001680">
    <property type="entry name" value="WD40_rpt"/>
</dbReference>
<dbReference type="InterPro" id="IPR008271">
    <property type="entry name" value="Ser/Thr_kinase_AS"/>
</dbReference>
<evidence type="ECO:0000256" key="4">
    <source>
        <dbReference type="ARBA" id="ARBA00022840"/>
    </source>
</evidence>
<dbReference type="SUPFAM" id="SSF50998">
    <property type="entry name" value="Quinoprotein alcohol dehydrogenase-like"/>
    <property type="match status" value="1"/>
</dbReference>
<dbReference type="GO" id="GO:0005524">
    <property type="term" value="F:ATP binding"/>
    <property type="evidence" value="ECO:0007669"/>
    <property type="project" value="UniProtKB-KW"/>
</dbReference>
<keyword evidence="2" id="KW-0547">Nucleotide-binding</keyword>
<reference evidence="7" key="1">
    <citation type="submission" date="2021-01" db="EMBL/GenBank/DDBJ databases">
        <title>Whole genome shotgun sequence of Acrocarpospora phusangensis NBRC 108782.</title>
        <authorList>
            <person name="Komaki H."/>
            <person name="Tamura T."/>
        </authorList>
    </citation>
    <scope>NUCLEOTIDE SEQUENCE</scope>
    <source>
        <strain evidence="7">NBRC 108782</strain>
    </source>
</reference>
<keyword evidence="1" id="KW-0808">Transferase</keyword>
<dbReference type="Gene3D" id="3.30.200.20">
    <property type="entry name" value="Phosphorylase Kinase, domain 1"/>
    <property type="match status" value="1"/>
</dbReference>
<dbReference type="CDD" id="cd14014">
    <property type="entry name" value="STKc_PknB_like"/>
    <property type="match status" value="1"/>
</dbReference>
<dbReference type="PANTHER" id="PTHR43289:SF34">
    <property type="entry name" value="SERINE_THREONINE-PROTEIN KINASE YBDM-RELATED"/>
    <property type="match status" value="1"/>
</dbReference>
<dbReference type="PROSITE" id="PS00108">
    <property type="entry name" value="PROTEIN_KINASE_ST"/>
    <property type="match status" value="1"/>
</dbReference>
<protein>
    <recommendedName>
        <fullName evidence="6">Protein kinase domain-containing protein</fullName>
    </recommendedName>
</protein>
<dbReference type="InterPro" id="IPR011009">
    <property type="entry name" value="Kinase-like_dom_sf"/>
</dbReference>
<comment type="caution">
    <text evidence="7">The sequence shown here is derived from an EMBL/GenBank/DDBJ whole genome shotgun (WGS) entry which is preliminary data.</text>
</comment>
<evidence type="ECO:0000256" key="3">
    <source>
        <dbReference type="ARBA" id="ARBA00022777"/>
    </source>
</evidence>
<evidence type="ECO:0000313" key="7">
    <source>
        <dbReference type="EMBL" id="GIH25058.1"/>
    </source>
</evidence>
<dbReference type="Gene3D" id="1.10.510.10">
    <property type="entry name" value="Transferase(Phosphotransferase) domain 1"/>
    <property type="match status" value="1"/>
</dbReference>
<proteinExistence type="predicted"/>
<dbReference type="AlphaFoldDB" id="A0A919QAH7"/>
<dbReference type="Gene3D" id="2.130.10.10">
    <property type="entry name" value="YVTN repeat-like/Quinoprotein amine dehydrogenase"/>
    <property type="match status" value="1"/>
</dbReference>
<dbReference type="InterPro" id="IPR015943">
    <property type="entry name" value="WD40/YVTN_repeat-like_dom_sf"/>
</dbReference>
<dbReference type="EMBL" id="BOOA01000024">
    <property type="protein sequence ID" value="GIH25058.1"/>
    <property type="molecule type" value="Genomic_DNA"/>
</dbReference>
<keyword evidence="3" id="KW-0418">Kinase</keyword>
<feature type="compositionally biased region" description="Low complexity" evidence="5">
    <location>
        <begin position="348"/>
        <end position="371"/>
    </location>
</feature>
<dbReference type="GO" id="GO:0004674">
    <property type="term" value="F:protein serine/threonine kinase activity"/>
    <property type="evidence" value="ECO:0007669"/>
    <property type="project" value="TreeGrafter"/>
</dbReference>
<evidence type="ECO:0000259" key="6">
    <source>
        <dbReference type="PROSITE" id="PS50011"/>
    </source>
</evidence>
<gene>
    <name evidence="7" type="ORF">Aph01nite_33680</name>
</gene>
<keyword evidence="4" id="KW-0067">ATP-binding</keyword>
<name>A0A919QAH7_9ACTN</name>
<dbReference type="SUPFAM" id="SSF56112">
    <property type="entry name" value="Protein kinase-like (PK-like)"/>
    <property type="match status" value="1"/>
</dbReference>
<organism evidence="7 8">
    <name type="scientific">Acrocarpospora phusangensis</name>
    <dbReference type="NCBI Taxonomy" id="1070424"/>
    <lineage>
        <taxon>Bacteria</taxon>
        <taxon>Bacillati</taxon>
        <taxon>Actinomycetota</taxon>
        <taxon>Actinomycetes</taxon>
        <taxon>Streptosporangiales</taxon>
        <taxon>Streptosporangiaceae</taxon>
        <taxon>Acrocarpospora</taxon>
    </lineage>
</organism>
<dbReference type="InterPro" id="IPR000719">
    <property type="entry name" value="Prot_kinase_dom"/>
</dbReference>
<evidence type="ECO:0000256" key="1">
    <source>
        <dbReference type="ARBA" id="ARBA00022679"/>
    </source>
</evidence>
<accession>A0A919QAH7</accession>
<feature type="region of interest" description="Disordered" evidence="5">
    <location>
        <begin position="343"/>
        <end position="376"/>
    </location>
</feature>
<keyword evidence="8" id="KW-1185">Reference proteome</keyword>
<dbReference type="SMART" id="SM00320">
    <property type="entry name" value="WD40"/>
    <property type="match status" value="3"/>
</dbReference>
<sequence>MPEVRPLRLGDPERIGEYRLVGVLGSGGQGVVYQGVDEAGRVVAVKLLHSQVSRDDDATRGFLREVESARRVAAFCTAAVLDVGLLGEQPYIVSEYVAGDTLQAVVRSAGPRAGSALDRLAISTMTALAAIHEAGIVHRDFKPGNVLVGPEGPIVIDFGIAKAFDSTTLASGPIGTPAYMSPEQFRGERVGAASDIFSWAGTMVFAATGRQPFPGDTVPALINGILSTAPDLSGVPPHLMDAIQACFAKDPSARPPATDLLRQLIRQAGPIPDSIAGQVPGPAAAPVPRPNQGTGASVRDAVTAPPPVGKISRRVVIGGAAAVGAVAISAFAIFREEIFGSGTGKEGSGSLTTLSSGSPGISPAANATSTPTPTPVPTPVAVAGPFGSEVKGPVSLTDGDGDPTAVAAAGSIVACGTSKGIVFAWDAATATSPTRLGDGGGAVTSVAAGTSGGTPVVVSGHADGRMRMWSLTGAELASRRAGDRVIAVSAGDRVVAVSQKYDSLRDLHSVVRLWDVATGKQIGATITDHFQGIHGLAFGRLGQEDVLVTGDGAERIRLWNLSTGRLRRSFRTGNIGGIELLACGELDGKPVLVSTHLDATLRVHDLATGRSRKKWTFSDRSPDDRGAAALAAGHRGDLPVAVVAHAPAGGDITVRIWNLENGEVIGELGSGPDGTTGGAPFVTLAELAGHAVVAGATEDRTLRAWSLGG</sequence>
<feature type="domain" description="Protein kinase" evidence="6">
    <location>
        <begin position="18"/>
        <end position="266"/>
    </location>
</feature>
<evidence type="ECO:0000313" key="8">
    <source>
        <dbReference type="Proteomes" id="UP000640052"/>
    </source>
</evidence>
<evidence type="ECO:0000256" key="2">
    <source>
        <dbReference type="ARBA" id="ARBA00022741"/>
    </source>
</evidence>
<evidence type="ECO:0000256" key="5">
    <source>
        <dbReference type="SAM" id="MobiDB-lite"/>
    </source>
</evidence>
<feature type="region of interest" description="Disordered" evidence="5">
    <location>
        <begin position="281"/>
        <end position="302"/>
    </location>
</feature>
<dbReference type="Proteomes" id="UP000640052">
    <property type="component" value="Unassembled WGS sequence"/>
</dbReference>
<dbReference type="Pfam" id="PF00069">
    <property type="entry name" value="Pkinase"/>
    <property type="match status" value="1"/>
</dbReference>
<dbReference type="PROSITE" id="PS50011">
    <property type="entry name" value="PROTEIN_KINASE_DOM"/>
    <property type="match status" value="1"/>
</dbReference>